<evidence type="ECO:0000313" key="2">
    <source>
        <dbReference type="EMBL" id="OQV18536.1"/>
    </source>
</evidence>
<reference evidence="3" key="1">
    <citation type="submission" date="2017-01" db="EMBL/GenBank/DDBJ databases">
        <title>Comparative genomics of anhydrobiosis in the tardigrade Hypsibius dujardini.</title>
        <authorList>
            <person name="Yoshida Y."/>
            <person name="Koutsovoulos G."/>
            <person name="Laetsch D."/>
            <person name="Stevens L."/>
            <person name="Kumar S."/>
            <person name="Horikawa D."/>
            <person name="Ishino K."/>
            <person name="Komine S."/>
            <person name="Tomita M."/>
            <person name="Blaxter M."/>
            <person name="Arakawa K."/>
        </authorList>
    </citation>
    <scope>NUCLEOTIDE SEQUENCE [LARGE SCALE GENOMIC DNA]</scope>
    <source>
        <strain evidence="3">Z151</strain>
    </source>
</reference>
<gene>
    <name evidence="2" type="ORF">BV898_07362</name>
</gene>
<sequence>MESESPATKPSASSSRGVASFTWTRRRDFVAPFLHFLADTEELLKQDVKVDVQIAGFQAPDSSFGVVYFDETSKFRRAAGGSARMSRAMVREEVIVQPEYEDDAVDMDRDDDGHLLMKQDAKGGWSEVQFEAEPANLGSDEEEDGGGGRRGGRKQAMATTRIDSHGRRLAGSAVLSTASTVSVRSTLA</sequence>
<protein>
    <submittedName>
        <fullName evidence="2">Uncharacterized protein</fullName>
    </submittedName>
</protein>
<keyword evidence="3" id="KW-1185">Reference proteome</keyword>
<dbReference type="EMBL" id="MTYJ01000048">
    <property type="protein sequence ID" value="OQV18536.1"/>
    <property type="molecule type" value="Genomic_DNA"/>
</dbReference>
<evidence type="ECO:0000313" key="3">
    <source>
        <dbReference type="Proteomes" id="UP000192578"/>
    </source>
</evidence>
<organism evidence="2 3">
    <name type="scientific">Hypsibius exemplaris</name>
    <name type="common">Freshwater tardigrade</name>
    <dbReference type="NCBI Taxonomy" id="2072580"/>
    <lineage>
        <taxon>Eukaryota</taxon>
        <taxon>Metazoa</taxon>
        <taxon>Ecdysozoa</taxon>
        <taxon>Tardigrada</taxon>
        <taxon>Eutardigrada</taxon>
        <taxon>Parachela</taxon>
        <taxon>Hypsibioidea</taxon>
        <taxon>Hypsibiidae</taxon>
        <taxon>Hypsibius</taxon>
    </lineage>
</organism>
<proteinExistence type="predicted"/>
<dbReference type="AlphaFoldDB" id="A0A1W0WTK5"/>
<dbReference type="OrthoDB" id="5583at2759"/>
<dbReference type="Proteomes" id="UP000192578">
    <property type="component" value="Unassembled WGS sequence"/>
</dbReference>
<comment type="caution">
    <text evidence="2">The sequence shown here is derived from an EMBL/GenBank/DDBJ whole genome shotgun (WGS) entry which is preliminary data.</text>
</comment>
<evidence type="ECO:0000256" key="1">
    <source>
        <dbReference type="SAM" id="MobiDB-lite"/>
    </source>
</evidence>
<accession>A0A1W0WTK5</accession>
<name>A0A1W0WTK5_HYPEX</name>
<feature type="region of interest" description="Disordered" evidence="1">
    <location>
        <begin position="121"/>
        <end position="167"/>
    </location>
</feature>